<keyword evidence="1" id="KW-1133">Transmembrane helix</keyword>
<proteinExistence type="predicted"/>
<evidence type="ECO:0000313" key="2">
    <source>
        <dbReference type="EMBL" id="MED4401184.1"/>
    </source>
</evidence>
<keyword evidence="1" id="KW-0812">Transmembrane</keyword>
<feature type="transmembrane region" description="Helical" evidence="1">
    <location>
        <begin position="70"/>
        <end position="90"/>
    </location>
</feature>
<organism evidence="2 3">
    <name type="scientific">Metabacillus fastidiosus</name>
    <dbReference type="NCBI Taxonomy" id="1458"/>
    <lineage>
        <taxon>Bacteria</taxon>
        <taxon>Bacillati</taxon>
        <taxon>Bacillota</taxon>
        <taxon>Bacilli</taxon>
        <taxon>Bacillales</taxon>
        <taxon>Bacillaceae</taxon>
        <taxon>Metabacillus</taxon>
    </lineage>
</organism>
<dbReference type="PANTHER" id="PTHR35335:SF1">
    <property type="entry name" value="UPF0716 PROTEIN FXSA"/>
    <property type="match status" value="1"/>
</dbReference>
<keyword evidence="1" id="KW-0472">Membrane</keyword>
<feature type="transmembrane region" description="Helical" evidence="1">
    <location>
        <begin position="26"/>
        <end position="46"/>
    </location>
</feature>
<evidence type="ECO:0000256" key="1">
    <source>
        <dbReference type="SAM" id="Phobius"/>
    </source>
</evidence>
<keyword evidence="3" id="KW-1185">Reference proteome</keyword>
<reference evidence="2 3" key="1">
    <citation type="submission" date="2023-03" db="EMBL/GenBank/DDBJ databases">
        <title>Bacillus Genome Sequencing.</title>
        <authorList>
            <person name="Dunlap C."/>
        </authorList>
    </citation>
    <scope>NUCLEOTIDE SEQUENCE [LARGE SCALE GENOMIC DNA]</scope>
    <source>
        <strain evidence="2 3">NRS-1717</strain>
    </source>
</reference>
<comment type="caution">
    <text evidence="2">The sequence shown here is derived from an EMBL/GenBank/DDBJ whole genome shotgun (WGS) entry which is preliminary data.</text>
</comment>
<gene>
    <name evidence="2" type="primary">fxsA</name>
    <name evidence="2" type="ORF">P9271_07530</name>
</gene>
<accession>A0ABU6NY46</accession>
<dbReference type="Proteomes" id="UP001342826">
    <property type="component" value="Unassembled WGS sequence"/>
</dbReference>
<protein>
    <submittedName>
        <fullName evidence="2">Membrane protein FxsA</fullName>
    </submittedName>
</protein>
<dbReference type="EMBL" id="JARTFS010000005">
    <property type="protein sequence ID" value="MED4401184.1"/>
    <property type="molecule type" value="Genomic_DNA"/>
</dbReference>
<dbReference type="InterPro" id="IPR007313">
    <property type="entry name" value="FxsA"/>
</dbReference>
<sequence length="128" mass="14002">MRLLIFLIIVVPAAEISVLLLSGKTIGFIPTISFIILTGVIGAWLAKRQGLQAIKRVQEQISYGEPPGDALLDGLCVLAGGIFLLAPGFITDFTGFFLLIPAGRNIVKPLLLKIIRKMIDRNQITIYR</sequence>
<dbReference type="NCBIfam" id="NF008528">
    <property type="entry name" value="PRK11463.1-2"/>
    <property type="match status" value="1"/>
</dbReference>
<evidence type="ECO:0000313" key="3">
    <source>
        <dbReference type="Proteomes" id="UP001342826"/>
    </source>
</evidence>
<name>A0ABU6NY46_9BACI</name>
<dbReference type="Pfam" id="PF04186">
    <property type="entry name" value="FxsA"/>
    <property type="match status" value="1"/>
</dbReference>
<dbReference type="PANTHER" id="PTHR35335">
    <property type="entry name" value="UPF0716 PROTEIN FXSA"/>
    <property type="match status" value="1"/>
</dbReference>